<protein>
    <submittedName>
        <fullName evidence="2">Methyltransferase domain-containing protein</fullName>
    </submittedName>
</protein>
<proteinExistence type="predicted"/>
<dbReference type="GO" id="GO:0008168">
    <property type="term" value="F:methyltransferase activity"/>
    <property type="evidence" value="ECO:0007669"/>
    <property type="project" value="UniProtKB-KW"/>
</dbReference>
<evidence type="ECO:0000313" key="3">
    <source>
        <dbReference type="Proteomes" id="UP000824116"/>
    </source>
</evidence>
<dbReference type="CDD" id="cd02440">
    <property type="entry name" value="AdoMet_MTases"/>
    <property type="match status" value="1"/>
</dbReference>
<organism evidence="2 3">
    <name type="scientific">Candidatus Mediterraneibacter stercoravium</name>
    <dbReference type="NCBI Taxonomy" id="2838685"/>
    <lineage>
        <taxon>Bacteria</taxon>
        <taxon>Bacillati</taxon>
        <taxon>Bacillota</taxon>
        <taxon>Clostridia</taxon>
        <taxon>Lachnospirales</taxon>
        <taxon>Lachnospiraceae</taxon>
        <taxon>Mediterraneibacter</taxon>
    </lineage>
</organism>
<dbReference type="PANTHER" id="PTHR35276">
    <property type="entry name" value="S-ADENOSYL-L-METHIONINE-DEPENDENT METHYLTRANSFERASES SUPERFAMILY PROTEIN"/>
    <property type="match status" value="1"/>
</dbReference>
<dbReference type="Pfam" id="PF06962">
    <property type="entry name" value="rRNA_methylase"/>
    <property type="match status" value="1"/>
</dbReference>
<feature type="region of interest" description="Disordered" evidence="1">
    <location>
        <begin position="188"/>
        <end position="226"/>
    </location>
</feature>
<comment type="caution">
    <text evidence="2">The sequence shown here is derived from an EMBL/GenBank/DDBJ whole genome shotgun (WGS) entry which is preliminary data.</text>
</comment>
<dbReference type="EMBL" id="DXAY01000041">
    <property type="protein sequence ID" value="HIZ73972.1"/>
    <property type="molecule type" value="Genomic_DNA"/>
</dbReference>
<dbReference type="Gene3D" id="3.40.50.150">
    <property type="entry name" value="Vaccinia Virus protein VP39"/>
    <property type="match status" value="1"/>
</dbReference>
<dbReference type="Proteomes" id="UP000824116">
    <property type="component" value="Unassembled WGS sequence"/>
</dbReference>
<reference evidence="2" key="1">
    <citation type="journal article" date="2021" name="PeerJ">
        <title>Extensive microbial diversity within the chicken gut microbiome revealed by metagenomics and culture.</title>
        <authorList>
            <person name="Gilroy R."/>
            <person name="Ravi A."/>
            <person name="Getino M."/>
            <person name="Pursley I."/>
            <person name="Horton D.L."/>
            <person name="Alikhan N.F."/>
            <person name="Baker D."/>
            <person name="Gharbi K."/>
            <person name="Hall N."/>
            <person name="Watson M."/>
            <person name="Adriaenssens E.M."/>
            <person name="Foster-Nyarko E."/>
            <person name="Jarju S."/>
            <person name="Secka A."/>
            <person name="Antonio M."/>
            <person name="Oren A."/>
            <person name="Chaudhuri R.R."/>
            <person name="La Ragione R."/>
            <person name="Hildebrand F."/>
            <person name="Pallen M.J."/>
        </authorList>
    </citation>
    <scope>NUCLEOTIDE SEQUENCE</scope>
    <source>
        <strain evidence="2">CHK196-3914</strain>
    </source>
</reference>
<dbReference type="GO" id="GO:0032259">
    <property type="term" value="P:methylation"/>
    <property type="evidence" value="ECO:0007669"/>
    <property type="project" value="UniProtKB-KW"/>
</dbReference>
<gene>
    <name evidence="2" type="ORF">H9723_01825</name>
</gene>
<dbReference type="AlphaFoldDB" id="A0A9D2K107"/>
<accession>A0A9D2K107</accession>
<reference evidence="2" key="2">
    <citation type="submission" date="2021-04" db="EMBL/GenBank/DDBJ databases">
        <authorList>
            <person name="Gilroy R."/>
        </authorList>
    </citation>
    <scope>NUCLEOTIDE SEQUENCE</scope>
    <source>
        <strain evidence="2">CHK196-3914</strain>
    </source>
</reference>
<evidence type="ECO:0000256" key="1">
    <source>
        <dbReference type="SAM" id="MobiDB-lite"/>
    </source>
</evidence>
<dbReference type="InterPro" id="IPR029063">
    <property type="entry name" value="SAM-dependent_MTases_sf"/>
</dbReference>
<dbReference type="InterPro" id="IPR010719">
    <property type="entry name" value="MnmM_MeTrfase"/>
</dbReference>
<dbReference type="PANTHER" id="PTHR35276:SF1">
    <property type="entry name" value="TRNA (MNM(5)S(2)U34)-METHYLTRANSFERASE, CHLOROPLASTIC"/>
    <property type="match status" value="1"/>
</dbReference>
<keyword evidence="2" id="KW-0808">Transferase</keyword>
<dbReference type="SUPFAM" id="SSF53335">
    <property type="entry name" value="S-adenosyl-L-methionine-dependent methyltransferases"/>
    <property type="match status" value="1"/>
</dbReference>
<keyword evidence="2" id="KW-0489">Methyltransferase</keyword>
<sequence>MELRRKYQITEYCHRFLEEYIHEGDVCIDATAGNGNDTEFLCRRAGENGKVYAFDIQRRAIENTGKRLEESGLAGRAVLICAGHEHMKEYVKEPAAAVVFNLGYLPGGDHALATRPDTTVEAVKQGLEILRPGGVMSLCIYSGGDTGYEERDTLLAWLRDLDPAKWLVLVNCYYNRKNDPPLPVFIIRTDQSGPETNKGKSSAEGGTQKAVQNRRGALTEGEPEYV</sequence>
<name>A0A9D2K107_9FIRM</name>
<evidence type="ECO:0000313" key="2">
    <source>
        <dbReference type="EMBL" id="HIZ73972.1"/>
    </source>
</evidence>